<dbReference type="AlphaFoldDB" id="A0A318GZW0"/>
<protein>
    <submittedName>
        <fullName evidence="1">Uncharacterized protein</fullName>
    </submittedName>
</protein>
<evidence type="ECO:0000313" key="2">
    <source>
        <dbReference type="Proteomes" id="UP000247781"/>
    </source>
</evidence>
<evidence type="ECO:0000313" key="1">
    <source>
        <dbReference type="EMBL" id="PXW95933.1"/>
    </source>
</evidence>
<comment type="caution">
    <text evidence="1">The sequence shown here is derived from an EMBL/GenBank/DDBJ whole genome shotgun (WGS) entry which is preliminary data.</text>
</comment>
<dbReference type="EMBL" id="QJJU01000055">
    <property type="protein sequence ID" value="PXW95933.1"/>
    <property type="molecule type" value="Genomic_DNA"/>
</dbReference>
<dbReference type="Proteomes" id="UP000247781">
    <property type="component" value="Unassembled WGS sequence"/>
</dbReference>
<proteinExistence type="predicted"/>
<keyword evidence="2" id="KW-1185">Reference proteome</keyword>
<gene>
    <name evidence="1" type="ORF">C8E89_15515</name>
</gene>
<accession>A0A318GZW0</accession>
<reference evidence="2" key="1">
    <citation type="submission" date="2018-05" db="EMBL/GenBank/DDBJ databases">
        <authorList>
            <person name="Deangelis K."/>
            <person name="Huntemann M."/>
            <person name="Clum A."/>
            <person name="Pillay M."/>
            <person name="Palaniappan K."/>
            <person name="Varghese N."/>
            <person name="Mikhailova N."/>
            <person name="Stamatis D."/>
            <person name="Reddy T."/>
            <person name="Daum C."/>
            <person name="Shapiro N."/>
            <person name="Ivanova N."/>
            <person name="Kyrpides N."/>
            <person name="Woyke T."/>
        </authorList>
    </citation>
    <scope>NUCLEOTIDE SEQUENCE [LARGE SCALE GENOMIC DNA]</scope>
    <source>
        <strain evidence="2">GAS496</strain>
    </source>
</reference>
<name>A0A318GZW0_9MYCO</name>
<reference evidence="1 2" key="2">
    <citation type="submission" date="2018-06" db="EMBL/GenBank/DDBJ databases">
        <title>Sequencing of bacterial isolates from soil warming experiment in Harvard Forest, Massachusetts, USA.</title>
        <authorList>
            <person name="Deangelis K.PhD."/>
        </authorList>
    </citation>
    <scope>NUCLEOTIDE SEQUENCE [LARGE SCALE GENOMIC DNA]</scope>
    <source>
        <strain evidence="1 2">GAS496</strain>
    </source>
</reference>
<organism evidence="1 2">
    <name type="scientific">Mycolicibacterium moriokaense</name>
    <dbReference type="NCBI Taxonomy" id="39691"/>
    <lineage>
        <taxon>Bacteria</taxon>
        <taxon>Bacillati</taxon>
        <taxon>Actinomycetota</taxon>
        <taxon>Actinomycetes</taxon>
        <taxon>Mycobacteriales</taxon>
        <taxon>Mycobacteriaceae</taxon>
        <taxon>Mycolicibacterium</taxon>
    </lineage>
</organism>
<sequence>MMFDRSTAGQKPGRSMCPVEGVLTMLAGPFRYALDVGAPC</sequence>